<accession>Q6L2J0</accession>
<dbReference type="OrthoDB" id="39416at2157"/>
<dbReference type="InParanoid" id="Q6L2J0"/>
<keyword evidence="4" id="KW-1185">Reference proteome</keyword>
<dbReference type="Proteomes" id="UP000000438">
    <property type="component" value="Chromosome"/>
</dbReference>
<dbReference type="KEGG" id="pto:PTO0227"/>
<dbReference type="AlphaFoldDB" id="Q6L2J0"/>
<protein>
    <submittedName>
        <fullName evidence="1">Uncharacterized protein</fullName>
    </submittedName>
</protein>
<evidence type="ECO:0000313" key="1">
    <source>
        <dbReference type="EMBL" id="AAT42812.1"/>
    </source>
</evidence>
<evidence type="ECO:0000313" key="4">
    <source>
        <dbReference type="Proteomes" id="UP000192315"/>
    </source>
</evidence>
<gene>
    <name evidence="1" type="ordered locus">PTO0227</name>
    <name evidence="2" type="ORF">SAMN02745355_1525</name>
</gene>
<reference evidence="1 3" key="1">
    <citation type="journal article" date="2004" name="Proc. Natl. Acad. Sci. U.S.A.">
        <title>Genome sequence of Picrophilus torridus and its implications for life around pH 0.</title>
        <authorList>
            <person name="Futterer O."/>
            <person name="Angelov A."/>
            <person name="Liesegang H."/>
            <person name="Gottschalk G."/>
            <person name="Schleper C."/>
            <person name="Schepers B."/>
            <person name="Dock C."/>
            <person name="Antranikian G."/>
            <person name="Liebl W."/>
        </authorList>
    </citation>
    <scope>NUCLEOTIDE SEQUENCE [LARGE SCALE GENOMIC DNA]</scope>
    <source>
        <strain evidence="3">ATCC 700027 / DSM 9790 / JCM 10055 / NBRC 100828</strain>
        <strain evidence="1">DSM 9790</strain>
    </source>
</reference>
<dbReference type="EMBL" id="AE017261">
    <property type="protein sequence ID" value="AAT42812.1"/>
    <property type="molecule type" value="Genomic_DNA"/>
</dbReference>
<dbReference type="GeneID" id="2844439"/>
<evidence type="ECO:0000313" key="2">
    <source>
        <dbReference type="EMBL" id="SMD31573.1"/>
    </source>
</evidence>
<dbReference type="STRING" id="263820.PTO0227"/>
<reference evidence="1" key="2">
    <citation type="submission" date="2004-02" db="EMBL/GenBank/DDBJ databases">
        <authorList>
            <person name="Fuetterer O."/>
            <person name="Angelov A."/>
            <person name="Liesegang H."/>
            <person name="Gottschalk G."/>
            <person name="Schleper C."/>
            <person name="Schepers B."/>
            <person name="Dock C."/>
            <person name="Antranikian G."/>
            <person name="Liebl W."/>
        </authorList>
    </citation>
    <scope>NUCLEOTIDE SEQUENCE</scope>
    <source>
        <strain evidence="1">DSM 9790</strain>
    </source>
</reference>
<dbReference type="EMBL" id="FWYE01000005">
    <property type="protein sequence ID" value="SMD31573.1"/>
    <property type="molecule type" value="Genomic_DNA"/>
</dbReference>
<dbReference type="PaxDb" id="263820-PTO0227"/>
<dbReference type="RefSeq" id="WP_011177028.1">
    <property type="nucleotide sequence ID" value="NC_005877.1"/>
</dbReference>
<dbReference type="eggNOG" id="arCOG05329">
    <property type="taxonomic scope" value="Archaea"/>
</dbReference>
<name>Q6L2J0_PICTO</name>
<dbReference type="Proteomes" id="UP000192315">
    <property type="component" value="Unassembled WGS sequence"/>
</dbReference>
<reference evidence="2 4" key="3">
    <citation type="submission" date="2017-04" db="EMBL/GenBank/DDBJ databases">
        <authorList>
            <person name="Varghese N."/>
            <person name="Submissions S."/>
        </authorList>
    </citation>
    <scope>NUCLEOTIDE SEQUENCE [LARGE SCALE GENOMIC DNA]</scope>
    <source>
        <strain evidence="2 4">DSM 9789</strain>
    </source>
</reference>
<organism evidence="1 3">
    <name type="scientific">Picrophilus torridus (strain ATCC 700027 / DSM 9790 / JCM 10055 / NBRC 100828 / KAW 2/3)</name>
    <dbReference type="NCBI Taxonomy" id="1122961"/>
    <lineage>
        <taxon>Archaea</taxon>
        <taxon>Methanobacteriati</taxon>
        <taxon>Thermoplasmatota</taxon>
        <taxon>Thermoplasmata</taxon>
        <taxon>Thermoplasmatales</taxon>
        <taxon>Picrophilaceae</taxon>
        <taxon>Picrophilus</taxon>
    </lineage>
</organism>
<dbReference type="HOGENOM" id="CLU_174016_2_0_2"/>
<accession>A0A8G2L7X7</accession>
<proteinExistence type="predicted"/>
<sequence>MPWVPIKGVEKSIYSMCMKLNDGYTVTLKSFKKDRIVSIKRCNDNFHINVDGFVKNDYNVNADDLKRILKDLINEEFPRSHQVMVSVHKD</sequence>
<evidence type="ECO:0000313" key="3">
    <source>
        <dbReference type="Proteomes" id="UP000000438"/>
    </source>
</evidence>